<keyword evidence="4" id="KW-0133">Cell shape</keyword>
<dbReference type="InterPro" id="IPR001967">
    <property type="entry name" value="Peptidase_S11_N"/>
</dbReference>
<sequence>MTHWTDRTTSDRAAARSFLRPFLLALGACLIGTLVPAASNAATPYVVAEVESGRVLMQEDATMPWYPASVTKLMTAYVALKQMRAGAISPDTPIPVSTRAASAPPSKIGARPGTEITLDNALKMMLVKSANDIAVVVAEGVGGSVEAFAEMMNREAAAIGMRESRFVNPNGLFIEGQQTSARDMALLARAILLDFPEHADLFSIGAVQLGPKIMRNTNGLVGRYPGIEGMKTGFICASGFNLVAVASRNGRRIVAVVFGQPTAADRTIKAAALLDKGFNQSGGFFGGTPLDALPHSSVAAPPNVREDVCVRRKGPPASEEELETAAGQQAAVGDGFNMLGPVPQLGGLASVMGSKGPRSLAARAESDPIPVFLGRAPGSATAPLAANAPRGVKPPATATAYASGKSELDETQTPVVGGAAGPLTLKPAANLPLRGQVPAAAKVAPVPVARAATGPVPAMPAKAALAPPVAKSSGKAVAKPAAPTTTKAAAKAPASTPAKAVAKASAKPTAKAPAAKAKLETEAASGSGKPLVLSPPAPAARPKT</sequence>
<keyword evidence="3 10" id="KW-0378">Hydrolase</keyword>
<evidence type="ECO:0000256" key="6">
    <source>
        <dbReference type="ARBA" id="ARBA00023316"/>
    </source>
</evidence>
<keyword evidence="2" id="KW-0732">Signal</keyword>
<evidence type="ECO:0000313" key="11">
    <source>
        <dbReference type="Proteomes" id="UP001205890"/>
    </source>
</evidence>
<evidence type="ECO:0000256" key="7">
    <source>
        <dbReference type="RuleBase" id="RU004016"/>
    </source>
</evidence>
<keyword evidence="5" id="KW-0573">Peptidoglycan synthesis</keyword>
<evidence type="ECO:0000259" key="9">
    <source>
        <dbReference type="Pfam" id="PF00768"/>
    </source>
</evidence>
<comment type="similarity">
    <text evidence="1 7">Belongs to the peptidase S11 family.</text>
</comment>
<evidence type="ECO:0000256" key="3">
    <source>
        <dbReference type="ARBA" id="ARBA00022801"/>
    </source>
</evidence>
<dbReference type="Pfam" id="PF00768">
    <property type="entry name" value="Peptidase_S11"/>
    <property type="match status" value="1"/>
</dbReference>
<dbReference type="Gene3D" id="3.40.710.10">
    <property type="entry name" value="DD-peptidase/beta-lactamase superfamily"/>
    <property type="match status" value="1"/>
</dbReference>
<protein>
    <submittedName>
        <fullName evidence="10">Serine hydrolase</fullName>
    </submittedName>
</protein>
<feature type="region of interest" description="Disordered" evidence="8">
    <location>
        <begin position="470"/>
        <end position="544"/>
    </location>
</feature>
<feature type="compositionally biased region" description="Pro residues" evidence="8">
    <location>
        <begin position="533"/>
        <end position="544"/>
    </location>
</feature>
<evidence type="ECO:0000313" key="10">
    <source>
        <dbReference type="EMBL" id="MCP8940687.1"/>
    </source>
</evidence>
<dbReference type="PANTHER" id="PTHR21581:SF6">
    <property type="entry name" value="TRAFFICKING PROTEIN PARTICLE COMPLEX SUBUNIT 12"/>
    <property type="match status" value="1"/>
</dbReference>
<keyword evidence="6" id="KW-0961">Cell wall biogenesis/degradation</keyword>
<evidence type="ECO:0000256" key="4">
    <source>
        <dbReference type="ARBA" id="ARBA00022960"/>
    </source>
</evidence>
<proteinExistence type="inferred from homology"/>
<comment type="caution">
    <text evidence="10">The sequence shown here is derived from an EMBL/GenBank/DDBJ whole genome shotgun (WGS) entry which is preliminary data.</text>
</comment>
<name>A0ABT1LGQ7_9HYPH</name>
<evidence type="ECO:0000256" key="8">
    <source>
        <dbReference type="SAM" id="MobiDB-lite"/>
    </source>
</evidence>
<evidence type="ECO:0000256" key="5">
    <source>
        <dbReference type="ARBA" id="ARBA00022984"/>
    </source>
</evidence>
<dbReference type="SUPFAM" id="SSF56601">
    <property type="entry name" value="beta-lactamase/transpeptidase-like"/>
    <property type="match status" value="1"/>
</dbReference>
<dbReference type="GO" id="GO:0016787">
    <property type="term" value="F:hydrolase activity"/>
    <property type="evidence" value="ECO:0007669"/>
    <property type="project" value="UniProtKB-KW"/>
</dbReference>
<feature type="domain" description="Peptidase S11 D-alanyl-D-alanine carboxypeptidase A N-terminal" evidence="9">
    <location>
        <begin position="39"/>
        <end position="261"/>
    </location>
</feature>
<feature type="compositionally biased region" description="Low complexity" evidence="8">
    <location>
        <begin position="470"/>
        <end position="516"/>
    </location>
</feature>
<dbReference type="InterPro" id="IPR012338">
    <property type="entry name" value="Beta-lactam/transpept-like"/>
</dbReference>
<feature type="region of interest" description="Disordered" evidence="8">
    <location>
        <begin position="384"/>
        <end position="415"/>
    </location>
</feature>
<organism evidence="10 11">
    <name type="scientific">Alsobacter ponti</name>
    <dbReference type="NCBI Taxonomy" id="2962936"/>
    <lineage>
        <taxon>Bacteria</taxon>
        <taxon>Pseudomonadati</taxon>
        <taxon>Pseudomonadota</taxon>
        <taxon>Alphaproteobacteria</taxon>
        <taxon>Hyphomicrobiales</taxon>
        <taxon>Alsobacteraceae</taxon>
        <taxon>Alsobacter</taxon>
    </lineage>
</organism>
<dbReference type="Proteomes" id="UP001205890">
    <property type="component" value="Unassembled WGS sequence"/>
</dbReference>
<dbReference type="InterPro" id="IPR018044">
    <property type="entry name" value="Peptidase_S11"/>
</dbReference>
<gene>
    <name evidence="10" type="ORF">NK718_19345</name>
</gene>
<dbReference type="RefSeq" id="WP_254745693.1">
    <property type="nucleotide sequence ID" value="NZ_JANCLU010000025.1"/>
</dbReference>
<reference evidence="10 11" key="1">
    <citation type="submission" date="2022-07" db="EMBL/GenBank/DDBJ databases">
        <authorList>
            <person name="Li W.-J."/>
            <person name="Deng Q.-Q."/>
        </authorList>
    </citation>
    <scope>NUCLEOTIDE SEQUENCE [LARGE SCALE GENOMIC DNA]</scope>
    <source>
        <strain evidence="10 11">SYSU M60028</strain>
    </source>
</reference>
<dbReference type="PRINTS" id="PR00725">
    <property type="entry name" value="DADACBPTASE1"/>
</dbReference>
<evidence type="ECO:0000256" key="1">
    <source>
        <dbReference type="ARBA" id="ARBA00007164"/>
    </source>
</evidence>
<keyword evidence="11" id="KW-1185">Reference proteome</keyword>
<dbReference type="EMBL" id="JANCLU010000025">
    <property type="protein sequence ID" value="MCP8940687.1"/>
    <property type="molecule type" value="Genomic_DNA"/>
</dbReference>
<accession>A0ABT1LGQ7</accession>
<evidence type="ECO:0000256" key="2">
    <source>
        <dbReference type="ARBA" id="ARBA00022729"/>
    </source>
</evidence>
<dbReference type="PANTHER" id="PTHR21581">
    <property type="entry name" value="D-ALANYL-D-ALANINE CARBOXYPEPTIDASE"/>
    <property type="match status" value="1"/>
</dbReference>